<comment type="caution">
    <text evidence="1">The sequence shown here is derived from an EMBL/GenBank/DDBJ whole genome shotgun (WGS) entry which is preliminary data.</text>
</comment>
<dbReference type="AlphaFoldDB" id="A0A6A0AIC3"/>
<evidence type="ECO:0000313" key="2">
    <source>
        <dbReference type="Proteomes" id="UP000485058"/>
    </source>
</evidence>
<accession>A0A6A0AIC3</accession>
<organism evidence="1 2">
    <name type="scientific">Haematococcus lacustris</name>
    <name type="common">Green alga</name>
    <name type="synonym">Haematococcus pluvialis</name>
    <dbReference type="NCBI Taxonomy" id="44745"/>
    <lineage>
        <taxon>Eukaryota</taxon>
        <taxon>Viridiplantae</taxon>
        <taxon>Chlorophyta</taxon>
        <taxon>core chlorophytes</taxon>
        <taxon>Chlorophyceae</taxon>
        <taxon>CS clade</taxon>
        <taxon>Chlamydomonadales</taxon>
        <taxon>Haematococcaceae</taxon>
        <taxon>Haematococcus</taxon>
    </lineage>
</organism>
<proteinExistence type="predicted"/>
<dbReference type="Proteomes" id="UP000485058">
    <property type="component" value="Unassembled WGS sequence"/>
</dbReference>
<reference evidence="1 2" key="1">
    <citation type="submission" date="2020-02" db="EMBL/GenBank/DDBJ databases">
        <title>Draft genome sequence of Haematococcus lacustris strain NIES-144.</title>
        <authorList>
            <person name="Morimoto D."/>
            <person name="Nakagawa S."/>
            <person name="Yoshida T."/>
            <person name="Sawayama S."/>
        </authorList>
    </citation>
    <scope>NUCLEOTIDE SEQUENCE [LARGE SCALE GENOMIC DNA]</scope>
    <source>
        <strain evidence="1 2">NIES-144</strain>
    </source>
</reference>
<feature type="non-terminal residue" evidence="1">
    <location>
        <position position="1"/>
    </location>
</feature>
<evidence type="ECO:0000313" key="1">
    <source>
        <dbReference type="EMBL" id="GFH32358.1"/>
    </source>
</evidence>
<keyword evidence="2" id="KW-1185">Reference proteome</keyword>
<sequence length="17" mass="1807">QGTWTSSATTWATGVPR</sequence>
<dbReference type="EMBL" id="BLLF01006559">
    <property type="protein sequence ID" value="GFH32358.1"/>
    <property type="molecule type" value="Genomic_DNA"/>
</dbReference>
<feature type="non-terminal residue" evidence="1">
    <location>
        <position position="17"/>
    </location>
</feature>
<protein>
    <submittedName>
        <fullName evidence="1">Uncharacterized protein</fullName>
    </submittedName>
</protein>
<name>A0A6A0AIC3_HAELA</name>
<gene>
    <name evidence="1" type="ORF">HaLaN_31566</name>
</gene>